<dbReference type="Pfam" id="PF00069">
    <property type="entry name" value="Pkinase"/>
    <property type="match status" value="1"/>
</dbReference>
<evidence type="ECO:0000256" key="17">
    <source>
        <dbReference type="ARBA" id="ARBA00048659"/>
    </source>
</evidence>
<dbReference type="EC" id="2.7.11.1" evidence="3"/>
<feature type="compositionally biased region" description="Basic and acidic residues" evidence="19">
    <location>
        <begin position="1273"/>
        <end position="1285"/>
    </location>
</feature>
<dbReference type="Gene3D" id="1.10.510.10">
    <property type="entry name" value="Transferase(Phosphotransferase) domain 1"/>
    <property type="match status" value="1"/>
</dbReference>
<keyword evidence="12" id="KW-0067">ATP-binding</keyword>
<feature type="region of interest" description="Disordered" evidence="19">
    <location>
        <begin position="463"/>
        <end position="528"/>
    </location>
</feature>
<evidence type="ECO:0000256" key="5">
    <source>
        <dbReference type="ARBA" id="ARBA00022679"/>
    </source>
</evidence>
<feature type="compositionally biased region" description="Basic residues" evidence="19">
    <location>
        <begin position="723"/>
        <end position="737"/>
    </location>
</feature>
<sequence>MLPALIQLCVLAIVLCVAAEPFRRSSHASIQKFSKDLAAAKRPTSHSVWTKGRERTPMVPHSVPGPSTAGQDVRLLDIVLAASVDGHFHALNRTTGELIWSMADDLAYGKSPRDPNTESAPPMASQSPLYNLVRSDHRSLADSDPVDDDEETFVIEPQTGEVFVLHPDDAPVERLGYSVPQLVELSPFKLPGDDERVFYGTKTTSLISIDLLTGRIMGVYGERCAWDDNGSTEDGPVDVNAMLDDLDGTQEKQRPVEVVIGRTDYHVSIHVKGRGVVQNLEFTKYGPNNVHRSIQAAWTRSPDSTYFQPSPDGKLYSFAKGGLLSYVPTYPLIVAVFDAVYLPTKRDPILLLQPTPKLSDLSASRSADMDLPEVTYIGRIDDSLFALGHTHYPLVLFAHVGKKQLPRIDDGGKTPNSYSPPDPSSSVERCYDLDCLTGTKWSQSARRSALDRLLEEEHVLGIEGSAGVEDPPEDYTPHDIPQSKPDPPRTRAQPQTLEPRPTRTTNSTSHSRPIIEDDKTPAATPSPRIGIRGIAREWLAAWASMGGVVLSTVMFGLGLGVRRGKLSVATILFKLLGVGNDKSSVESAPEPKPSPVENEDDGEDETPPPVPPKPYSISRITQNPYLMTTDSRPGVPTKDTPATPPRKRIRPRMRSGIPSSASVPVLPTVNPAGKLAASQSTGDVTAEGQVVEEPESNVEDKKPEPENTETEVEGPIEETNTPGKKRIRRGRRGKGRGKGASTGDANKSGPETGGVLSEGSESFVRVEKTTAPPKSSLTVSEEVLGYGSHGTVVYKGRFQGRSVAVKRLLHDFVTLASREVALLQESDDHPNVIRYYYEEHRENFLYIALELCPCSLSDLVERPHMFPDVIGSFDPKRALSQVTAGLRHLHALKIVHRDIKPQNILVSARGAMLISDFGLCRKLDVDQTSFMPTAYGGAAAGTAGWRAPEILRGEVNLDQATLDVSNGGIGSSSSSGTGSSNAPPGTRLTRSVDVFALGCLFFYVLSGGDHAFGDRFERDVNILRGDKRLGWLERLGEEGFEAIDLIEKMLSPDPKKRPDTTKCLTHPFFWTHSRRLTFLQDASDRFEIMEREPREPGLVALETGAVDIIGNDWQRRLDKMFIDNLGKFRKYDVTSVQDLLRALRNKKNHYQDLPDNVKRHLGPLPEGFLSYFTRRFPKLFLHVYCVVEDSTLKVEPMFHIKKPEMCVVTPQDPPLPGSSTMSAGEFVKSRPPRASTSAAPVQYRPIAPVTPIPVVEPPSKAKRGRKPNPGSKSAREALRKESHSRIEKRRREKINETLTTLRELIAEGESDTRQQHSPPPGPEREFKLELLERTVIFVRGLLEKTKRLEQELNDIRGPAARGDEGDAELEPPRKRKKVATPSSSPQAGPSREHGSPVDDIDIDGSSALSELESEAAPPSPAPTPRGDVAFPTSVPRRSMSIAALLSPSAAPALPSPPPSGTLHGPAGVPVTESQMETLSLPSPEVSFRRNSVSGAKVFGKPTGDSDSEDTDTAAAALLLQFSSKTPMSMLGMRQS</sequence>
<evidence type="ECO:0000256" key="9">
    <source>
        <dbReference type="ARBA" id="ARBA00022741"/>
    </source>
</evidence>
<evidence type="ECO:0000256" key="16">
    <source>
        <dbReference type="ARBA" id="ARBA00023180"/>
    </source>
</evidence>
<feature type="compositionally biased region" description="Polar residues" evidence="19">
    <location>
        <begin position="618"/>
        <end position="631"/>
    </location>
</feature>
<dbReference type="PROSITE" id="PS00108">
    <property type="entry name" value="PROTEIN_KINASE_ST"/>
    <property type="match status" value="1"/>
</dbReference>
<feature type="compositionally biased region" description="Low complexity" evidence="19">
    <location>
        <begin position="1405"/>
        <end position="1416"/>
    </location>
</feature>
<evidence type="ECO:0000256" key="7">
    <source>
        <dbReference type="ARBA" id="ARBA00022723"/>
    </source>
</evidence>
<dbReference type="SUPFAM" id="SSF56112">
    <property type="entry name" value="Protein kinase-like (PK-like)"/>
    <property type="match status" value="1"/>
</dbReference>
<dbReference type="GO" id="GO:0004521">
    <property type="term" value="F:RNA endonuclease activity"/>
    <property type="evidence" value="ECO:0007669"/>
    <property type="project" value="InterPro"/>
</dbReference>
<feature type="region of interest" description="Disordered" evidence="19">
    <location>
        <begin position="581"/>
        <end position="762"/>
    </location>
</feature>
<dbReference type="SMART" id="SM00220">
    <property type="entry name" value="S_TKc"/>
    <property type="match status" value="1"/>
</dbReference>
<evidence type="ECO:0000259" key="21">
    <source>
        <dbReference type="PROSITE" id="PS50011"/>
    </source>
</evidence>
<feature type="signal peptide" evidence="20">
    <location>
        <begin position="1"/>
        <end position="19"/>
    </location>
</feature>
<dbReference type="Pfam" id="PF06479">
    <property type="entry name" value="Ribonuc_2-5A"/>
    <property type="match status" value="1"/>
</dbReference>
<dbReference type="InterPro" id="IPR036638">
    <property type="entry name" value="HLH_DNA-bd_sf"/>
</dbReference>
<evidence type="ECO:0000313" key="24">
    <source>
        <dbReference type="EMBL" id="CAE6531833.1"/>
    </source>
</evidence>
<feature type="region of interest" description="Disordered" evidence="19">
    <location>
        <begin position="110"/>
        <end position="129"/>
    </location>
</feature>
<keyword evidence="8 20" id="KW-0732">Signal</keyword>
<dbReference type="GO" id="GO:0016787">
    <property type="term" value="F:hydrolase activity"/>
    <property type="evidence" value="ECO:0007669"/>
    <property type="project" value="UniProtKB-KW"/>
</dbReference>
<organism evidence="24 25">
    <name type="scientific">Rhizoctonia solani</name>
    <dbReference type="NCBI Taxonomy" id="456999"/>
    <lineage>
        <taxon>Eukaryota</taxon>
        <taxon>Fungi</taxon>
        <taxon>Dikarya</taxon>
        <taxon>Basidiomycota</taxon>
        <taxon>Agaricomycotina</taxon>
        <taxon>Agaricomycetes</taxon>
        <taxon>Cantharellales</taxon>
        <taxon>Ceratobasidiaceae</taxon>
        <taxon>Rhizoctonia</taxon>
    </lineage>
</organism>
<keyword evidence="11" id="KW-0378">Hydrolase</keyword>
<dbReference type="GO" id="GO:0070059">
    <property type="term" value="P:intrinsic apoptotic signaling pathway in response to endoplasmic reticulum stress"/>
    <property type="evidence" value="ECO:0007669"/>
    <property type="project" value="TreeGrafter"/>
</dbReference>
<evidence type="ECO:0000256" key="11">
    <source>
        <dbReference type="ARBA" id="ARBA00022801"/>
    </source>
</evidence>
<comment type="subcellular location">
    <subcellularLocation>
        <location evidence="2">Membrane</location>
        <topology evidence="2">Single-pass type I membrane protein</topology>
    </subcellularLocation>
</comment>
<evidence type="ECO:0000256" key="6">
    <source>
        <dbReference type="ARBA" id="ARBA00022692"/>
    </source>
</evidence>
<feature type="region of interest" description="Disordered" evidence="19">
    <location>
        <begin position="1448"/>
        <end position="1469"/>
    </location>
</feature>
<feature type="region of interest" description="Disordered" evidence="19">
    <location>
        <begin position="1353"/>
        <end position="1434"/>
    </location>
</feature>
<evidence type="ECO:0000256" key="14">
    <source>
        <dbReference type="ARBA" id="ARBA00022989"/>
    </source>
</evidence>
<evidence type="ECO:0000256" key="3">
    <source>
        <dbReference type="ARBA" id="ARBA00012513"/>
    </source>
</evidence>
<dbReference type="PROSITE" id="PS50888">
    <property type="entry name" value="BHLH"/>
    <property type="match status" value="1"/>
</dbReference>
<keyword evidence="13" id="KW-0460">Magnesium</keyword>
<keyword evidence="15" id="KW-0472">Membrane</keyword>
<evidence type="ECO:0000256" key="15">
    <source>
        <dbReference type="ARBA" id="ARBA00023136"/>
    </source>
</evidence>
<dbReference type="PROSITE" id="PS50011">
    <property type="entry name" value="PROTEIN_KINASE_DOM"/>
    <property type="match status" value="1"/>
</dbReference>
<evidence type="ECO:0000259" key="23">
    <source>
        <dbReference type="PROSITE" id="PS51392"/>
    </source>
</evidence>
<dbReference type="InterPro" id="IPR010513">
    <property type="entry name" value="KEN_dom"/>
</dbReference>
<feature type="region of interest" description="Disordered" evidence="19">
    <location>
        <begin position="407"/>
        <end position="429"/>
    </location>
</feature>
<gene>
    <name evidence="24" type="ORF">RDB_LOCUS176086</name>
</gene>
<evidence type="ECO:0000256" key="18">
    <source>
        <dbReference type="ARBA" id="ARBA00048977"/>
    </source>
</evidence>
<evidence type="ECO:0000256" key="13">
    <source>
        <dbReference type="ARBA" id="ARBA00022842"/>
    </source>
</evidence>
<dbReference type="Gene3D" id="1.20.1440.180">
    <property type="entry name" value="KEN domain"/>
    <property type="match status" value="1"/>
</dbReference>
<comment type="cofactor">
    <cofactor evidence="1">
        <name>Mg(2+)</name>
        <dbReference type="ChEBI" id="CHEBI:18420"/>
    </cofactor>
</comment>
<dbReference type="FunFam" id="3.30.200.20:FF:000077">
    <property type="entry name" value="Putative Serine/threonine-protein kinase/endoribonuclease IRE1"/>
    <property type="match status" value="1"/>
</dbReference>
<accession>A0A8H3DNJ0</accession>
<feature type="chain" id="PRO_5034971201" description="non-specific serine/threonine protein kinase" evidence="20">
    <location>
        <begin position="20"/>
        <end position="1535"/>
    </location>
</feature>
<dbReference type="Gene3D" id="2.130.10.10">
    <property type="entry name" value="YVTN repeat-like/Quinoprotein amine dehydrogenase"/>
    <property type="match status" value="1"/>
</dbReference>
<dbReference type="FunFam" id="1.10.510.10:FF:000572">
    <property type="entry name" value="Serine/threonine-protein kinase/endoribonuclease IRE1"/>
    <property type="match status" value="1"/>
</dbReference>
<feature type="domain" description="KEN" evidence="23">
    <location>
        <begin position="1072"/>
        <end position="1204"/>
    </location>
</feature>
<keyword evidence="7" id="KW-0479">Metal-binding</keyword>
<keyword evidence="5" id="KW-0808">Transferase</keyword>
<dbReference type="SMART" id="SM00564">
    <property type="entry name" value="PQQ"/>
    <property type="match status" value="2"/>
</dbReference>
<feature type="compositionally biased region" description="Polar residues" evidence="19">
    <location>
        <begin position="492"/>
        <end position="511"/>
    </location>
</feature>
<feature type="domain" description="BHLH" evidence="22">
    <location>
        <begin position="1278"/>
        <end position="1341"/>
    </location>
</feature>
<dbReference type="PROSITE" id="PS51392">
    <property type="entry name" value="KEN"/>
    <property type="match status" value="1"/>
</dbReference>
<keyword evidence="6" id="KW-0812">Transmembrane</keyword>
<dbReference type="CDD" id="cd10422">
    <property type="entry name" value="RNase_Ire1"/>
    <property type="match status" value="1"/>
</dbReference>
<dbReference type="GO" id="GO:0051082">
    <property type="term" value="F:unfolded protein binding"/>
    <property type="evidence" value="ECO:0007669"/>
    <property type="project" value="TreeGrafter"/>
</dbReference>
<dbReference type="InterPro" id="IPR038357">
    <property type="entry name" value="KEN_sf"/>
</dbReference>
<dbReference type="GO" id="GO:0046872">
    <property type="term" value="F:metal ion binding"/>
    <property type="evidence" value="ECO:0007669"/>
    <property type="project" value="UniProtKB-KW"/>
</dbReference>
<proteinExistence type="predicted"/>
<dbReference type="GO" id="GO:0036498">
    <property type="term" value="P:IRE1-mediated unfolded protein response"/>
    <property type="evidence" value="ECO:0007669"/>
    <property type="project" value="TreeGrafter"/>
</dbReference>
<name>A0A8H3DNJ0_9AGAM</name>
<dbReference type="InterPro" id="IPR011009">
    <property type="entry name" value="Kinase-like_dom_sf"/>
</dbReference>
<evidence type="ECO:0000256" key="19">
    <source>
        <dbReference type="SAM" id="MobiDB-lite"/>
    </source>
</evidence>
<dbReference type="InterPro" id="IPR018391">
    <property type="entry name" value="PQQ_b-propeller_rpt"/>
</dbReference>
<evidence type="ECO:0000256" key="4">
    <source>
        <dbReference type="ARBA" id="ARBA00022527"/>
    </source>
</evidence>
<dbReference type="PANTHER" id="PTHR13954:SF6">
    <property type="entry name" value="NON-SPECIFIC SERINE_THREONINE PROTEIN KINASE"/>
    <property type="match status" value="1"/>
</dbReference>
<keyword evidence="4" id="KW-0723">Serine/threonine-protein kinase</keyword>
<evidence type="ECO:0000256" key="10">
    <source>
        <dbReference type="ARBA" id="ARBA00022777"/>
    </source>
</evidence>
<dbReference type="GO" id="GO:0046983">
    <property type="term" value="F:protein dimerization activity"/>
    <property type="evidence" value="ECO:0007669"/>
    <property type="project" value="InterPro"/>
</dbReference>
<feature type="compositionally biased region" description="Acidic residues" evidence="19">
    <location>
        <begin position="597"/>
        <end position="606"/>
    </location>
</feature>
<keyword evidence="14" id="KW-1133">Transmembrane helix</keyword>
<dbReference type="SUPFAM" id="SSF50998">
    <property type="entry name" value="Quinoprotein alcohol dehydrogenase-like"/>
    <property type="match status" value="1"/>
</dbReference>
<dbReference type="InterPro" id="IPR045133">
    <property type="entry name" value="IRE1/2-like"/>
</dbReference>
<evidence type="ECO:0000313" key="25">
    <source>
        <dbReference type="Proteomes" id="UP000663861"/>
    </source>
</evidence>
<comment type="catalytic activity">
    <reaction evidence="17">
        <text>L-threonyl-[protein] + ATP = O-phospho-L-threonyl-[protein] + ADP + H(+)</text>
        <dbReference type="Rhea" id="RHEA:46608"/>
        <dbReference type="Rhea" id="RHEA-COMP:11060"/>
        <dbReference type="Rhea" id="RHEA-COMP:11605"/>
        <dbReference type="ChEBI" id="CHEBI:15378"/>
        <dbReference type="ChEBI" id="CHEBI:30013"/>
        <dbReference type="ChEBI" id="CHEBI:30616"/>
        <dbReference type="ChEBI" id="CHEBI:61977"/>
        <dbReference type="ChEBI" id="CHEBI:456216"/>
        <dbReference type="EC" id="2.7.11.1"/>
    </reaction>
    <physiologicalReaction direction="left-to-right" evidence="17">
        <dbReference type="Rhea" id="RHEA:46609"/>
    </physiologicalReaction>
</comment>
<dbReference type="Proteomes" id="UP000663861">
    <property type="component" value="Unassembled WGS sequence"/>
</dbReference>
<comment type="catalytic activity">
    <reaction evidence="18">
        <text>L-seryl-[protein] + ATP = O-phospho-L-seryl-[protein] + ADP + H(+)</text>
        <dbReference type="Rhea" id="RHEA:17989"/>
        <dbReference type="Rhea" id="RHEA-COMP:9863"/>
        <dbReference type="Rhea" id="RHEA-COMP:11604"/>
        <dbReference type="ChEBI" id="CHEBI:15378"/>
        <dbReference type="ChEBI" id="CHEBI:29999"/>
        <dbReference type="ChEBI" id="CHEBI:30616"/>
        <dbReference type="ChEBI" id="CHEBI:83421"/>
        <dbReference type="ChEBI" id="CHEBI:456216"/>
        <dbReference type="EC" id="2.7.11.1"/>
    </reaction>
    <physiologicalReaction direction="left-to-right" evidence="18">
        <dbReference type="Rhea" id="RHEA:17990"/>
    </physiologicalReaction>
</comment>
<dbReference type="GO" id="GO:0004674">
    <property type="term" value="F:protein serine/threonine kinase activity"/>
    <property type="evidence" value="ECO:0007669"/>
    <property type="project" value="UniProtKB-KW"/>
</dbReference>
<feature type="compositionally biased region" description="Acidic residues" evidence="19">
    <location>
        <begin position="706"/>
        <end position="716"/>
    </location>
</feature>
<dbReference type="Gene3D" id="3.30.200.20">
    <property type="entry name" value="Phosphorylase Kinase, domain 1"/>
    <property type="match status" value="1"/>
</dbReference>
<evidence type="ECO:0000259" key="22">
    <source>
        <dbReference type="PROSITE" id="PS50888"/>
    </source>
</evidence>
<evidence type="ECO:0000256" key="1">
    <source>
        <dbReference type="ARBA" id="ARBA00001946"/>
    </source>
</evidence>
<dbReference type="GO" id="GO:0006397">
    <property type="term" value="P:mRNA processing"/>
    <property type="evidence" value="ECO:0007669"/>
    <property type="project" value="InterPro"/>
</dbReference>
<dbReference type="SMART" id="SM00580">
    <property type="entry name" value="PUG"/>
    <property type="match status" value="1"/>
</dbReference>
<evidence type="ECO:0000256" key="12">
    <source>
        <dbReference type="ARBA" id="ARBA00022840"/>
    </source>
</evidence>
<dbReference type="SUPFAM" id="SSF47459">
    <property type="entry name" value="HLH, helix-loop-helix DNA-binding domain"/>
    <property type="match status" value="1"/>
</dbReference>
<evidence type="ECO:0000256" key="2">
    <source>
        <dbReference type="ARBA" id="ARBA00004479"/>
    </source>
</evidence>
<dbReference type="Pfam" id="PF00010">
    <property type="entry name" value="HLH"/>
    <property type="match status" value="1"/>
</dbReference>
<feature type="domain" description="Protein kinase" evidence="21">
    <location>
        <begin position="778"/>
        <end position="1069"/>
    </location>
</feature>
<evidence type="ECO:0000256" key="8">
    <source>
        <dbReference type="ARBA" id="ARBA00022729"/>
    </source>
</evidence>
<dbReference type="GO" id="GO:1990604">
    <property type="term" value="C:IRE1-TRAF2-ASK1 complex"/>
    <property type="evidence" value="ECO:0007669"/>
    <property type="project" value="TreeGrafter"/>
</dbReference>
<dbReference type="InterPro" id="IPR008271">
    <property type="entry name" value="Ser/Thr_kinase_AS"/>
</dbReference>
<feature type="region of interest" description="Disordered" evidence="19">
    <location>
        <begin position="1219"/>
        <end position="1327"/>
    </location>
</feature>
<dbReference type="Gene3D" id="4.10.280.10">
    <property type="entry name" value="Helix-loop-helix DNA-binding domain"/>
    <property type="match status" value="1"/>
</dbReference>
<reference evidence="24" key="1">
    <citation type="submission" date="2021-01" db="EMBL/GenBank/DDBJ databases">
        <authorList>
            <person name="Kaushik A."/>
        </authorList>
    </citation>
    <scope>NUCLEOTIDE SEQUENCE</scope>
    <source>
        <strain evidence="24">AG4-RS23</strain>
    </source>
</reference>
<dbReference type="InterPro" id="IPR011047">
    <property type="entry name" value="Quinoprotein_ADH-like_sf"/>
</dbReference>
<dbReference type="InterPro" id="IPR011598">
    <property type="entry name" value="bHLH_dom"/>
</dbReference>
<comment type="caution">
    <text evidence="24">The sequence shown here is derived from an EMBL/GenBank/DDBJ whole genome shotgun (WGS) entry which is preliminary data.</text>
</comment>
<keyword evidence="10" id="KW-0418">Kinase</keyword>
<protein>
    <recommendedName>
        <fullName evidence="3">non-specific serine/threonine protein kinase</fullName>
        <ecNumber evidence="3">2.7.11.1</ecNumber>
    </recommendedName>
</protein>
<dbReference type="EMBL" id="CAJMWY010004430">
    <property type="protein sequence ID" value="CAE6531833.1"/>
    <property type="molecule type" value="Genomic_DNA"/>
</dbReference>
<dbReference type="GO" id="GO:0005524">
    <property type="term" value="F:ATP binding"/>
    <property type="evidence" value="ECO:0007669"/>
    <property type="project" value="UniProtKB-KW"/>
</dbReference>
<keyword evidence="16" id="KW-0325">Glycoprotein</keyword>
<dbReference type="PANTHER" id="PTHR13954">
    <property type="entry name" value="IRE1-RELATED"/>
    <property type="match status" value="1"/>
</dbReference>
<dbReference type="InterPro" id="IPR000719">
    <property type="entry name" value="Prot_kinase_dom"/>
</dbReference>
<keyword evidence="9" id="KW-0547">Nucleotide-binding</keyword>
<evidence type="ECO:0000256" key="20">
    <source>
        <dbReference type="SAM" id="SignalP"/>
    </source>
</evidence>
<dbReference type="InterPro" id="IPR015943">
    <property type="entry name" value="WD40/YVTN_repeat-like_dom_sf"/>
</dbReference>